<evidence type="ECO:0000313" key="2">
    <source>
        <dbReference type="Proteomes" id="UP000316921"/>
    </source>
</evidence>
<dbReference type="AlphaFoldDB" id="A0A518BK08"/>
<protein>
    <submittedName>
        <fullName evidence="1">Uncharacterized protein</fullName>
    </submittedName>
</protein>
<dbReference type="KEGG" id="pbap:Pla133_23890"/>
<accession>A0A518BK08</accession>
<sequence length="79" mass="9097">MDNPFQTAVKILAIVLLSPLWLPVLKTLYQDVEAALWREGGLFGREPTGERLRELEQKYAEYEDPLVSVPKQGRRRSGR</sequence>
<gene>
    <name evidence="1" type="ORF">Pla133_23890</name>
</gene>
<dbReference type="EMBL" id="CP036287">
    <property type="protein sequence ID" value="QDU67309.1"/>
    <property type="molecule type" value="Genomic_DNA"/>
</dbReference>
<name>A0A518BK08_9BACT</name>
<dbReference type="RefSeq" id="WP_145065351.1">
    <property type="nucleotide sequence ID" value="NZ_CP036287.1"/>
</dbReference>
<keyword evidence="2" id="KW-1185">Reference proteome</keyword>
<proteinExistence type="predicted"/>
<organism evidence="1 2">
    <name type="scientific">Engelhardtia mirabilis</name>
    <dbReference type="NCBI Taxonomy" id="2528011"/>
    <lineage>
        <taxon>Bacteria</taxon>
        <taxon>Pseudomonadati</taxon>
        <taxon>Planctomycetota</taxon>
        <taxon>Planctomycetia</taxon>
        <taxon>Planctomycetia incertae sedis</taxon>
        <taxon>Engelhardtia</taxon>
    </lineage>
</organism>
<evidence type="ECO:0000313" key="1">
    <source>
        <dbReference type="EMBL" id="QDU67309.1"/>
    </source>
</evidence>
<dbReference type="Proteomes" id="UP000316921">
    <property type="component" value="Chromosome"/>
</dbReference>
<reference evidence="1 2" key="1">
    <citation type="submission" date="2019-02" db="EMBL/GenBank/DDBJ databases">
        <title>Deep-cultivation of Planctomycetes and their phenomic and genomic characterization uncovers novel biology.</title>
        <authorList>
            <person name="Wiegand S."/>
            <person name="Jogler M."/>
            <person name="Boedeker C."/>
            <person name="Pinto D."/>
            <person name="Vollmers J."/>
            <person name="Rivas-Marin E."/>
            <person name="Kohn T."/>
            <person name="Peeters S.H."/>
            <person name="Heuer A."/>
            <person name="Rast P."/>
            <person name="Oberbeckmann S."/>
            <person name="Bunk B."/>
            <person name="Jeske O."/>
            <person name="Meyerdierks A."/>
            <person name="Storesund J.E."/>
            <person name="Kallscheuer N."/>
            <person name="Luecker S."/>
            <person name="Lage O.M."/>
            <person name="Pohl T."/>
            <person name="Merkel B.J."/>
            <person name="Hornburger P."/>
            <person name="Mueller R.-W."/>
            <person name="Bruemmer F."/>
            <person name="Labrenz M."/>
            <person name="Spormann A.M."/>
            <person name="Op den Camp H."/>
            <person name="Overmann J."/>
            <person name="Amann R."/>
            <person name="Jetten M.S.M."/>
            <person name="Mascher T."/>
            <person name="Medema M.H."/>
            <person name="Devos D.P."/>
            <person name="Kaster A.-K."/>
            <person name="Ovreas L."/>
            <person name="Rohde M."/>
            <person name="Galperin M.Y."/>
            <person name="Jogler C."/>
        </authorList>
    </citation>
    <scope>NUCLEOTIDE SEQUENCE [LARGE SCALE GENOMIC DNA]</scope>
    <source>
        <strain evidence="1 2">Pla133</strain>
    </source>
</reference>